<dbReference type="AlphaFoldDB" id="A0A316ZIR4"/>
<reference evidence="1 2" key="1">
    <citation type="journal article" date="2018" name="Mol. Biol. Evol.">
        <title>Broad Genomic Sampling Reveals a Smut Pathogenic Ancestry of the Fungal Clade Ustilaginomycotina.</title>
        <authorList>
            <person name="Kijpornyongpan T."/>
            <person name="Mondo S.J."/>
            <person name="Barry K."/>
            <person name="Sandor L."/>
            <person name="Lee J."/>
            <person name="Lipzen A."/>
            <person name="Pangilinan J."/>
            <person name="LaButti K."/>
            <person name="Hainaut M."/>
            <person name="Henrissat B."/>
            <person name="Grigoriev I.V."/>
            <person name="Spatafora J.W."/>
            <person name="Aime M.C."/>
        </authorList>
    </citation>
    <scope>NUCLEOTIDE SEQUENCE [LARGE SCALE GENOMIC DNA]</scope>
    <source>
        <strain evidence="1 2">MCA 4186</strain>
    </source>
</reference>
<dbReference type="Proteomes" id="UP000245946">
    <property type="component" value="Unassembled WGS sequence"/>
</dbReference>
<protein>
    <submittedName>
        <fullName evidence="1">Uncharacterized protein</fullName>
    </submittedName>
</protein>
<dbReference type="RefSeq" id="XP_025601257.1">
    <property type="nucleotide sequence ID" value="XM_025739038.1"/>
</dbReference>
<dbReference type="EMBL" id="KZ819284">
    <property type="protein sequence ID" value="PWO00979.1"/>
    <property type="molecule type" value="Genomic_DNA"/>
</dbReference>
<dbReference type="GeneID" id="37266584"/>
<name>A0A316ZIR4_9BASI</name>
<keyword evidence="2" id="KW-1185">Reference proteome</keyword>
<evidence type="ECO:0000313" key="1">
    <source>
        <dbReference type="EMBL" id="PWO00979.1"/>
    </source>
</evidence>
<evidence type="ECO:0000313" key="2">
    <source>
        <dbReference type="Proteomes" id="UP000245946"/>
    </source>
</evidence>
<sequence>MRGEKKVGGAGRARVLPRRQPRFRRLARCSRAGRSEPRAALSQRAAVAACLFGRQRALDAPLRAAFARNISRLVTRRGRRALTPRCCPLTAGTELKARRVAGLGVRCPPPTSSSCPWPGNSR</sequence>
<organism evidence="1 2">
    <name type="scientific">Tilletiopsis washingtonensis</name>
    <dbReference type="NCBI Taxonomy" id="58919"/>
    <lineage>
        <taxon>Eukaryota</taxon>
        <taxon>Fungi</taxon>
        <taxon>Dikarya</taxon>
        <taxon>Basidiomycota</taxon>
        <taxon>Ustilaginomycotina</taxon>
        <taxon>Exobasidiomycetes</taxon>
        <taxon>Entylomatales</taxon>
        <taxon>Entylomatales incertae sedis</taxon>
        <taxon>Tilletiopsis</taxon>
    </lineage>
</organism>
<accession>A0A316ZIR4</accession>
<proteinExistence type="predicted"/>
<gene>
    <name evidence="1" type="ORF">FA09DRAFT_121837</name>
</gene>